<organism evidence="2 3">
    <name type="scientific">Empedobacter brevis NBRC 14943 = ATCC 43319</name>
    <dbReference type="NCBI Taxonomy" id="1218108"/>
    <lineage>
        <taxon>Bacteria</taxon>
        <taxon>Pseudomonadati</taxon>
        <taxon>Bacteroidota</taxon>
        <taxon>Flavobacteriia</taxon>
        <taxon>Flavobacteriales</taxon>
        <taxon>Weeksellaceae</taxon>
        <taxon>Empedobacter</taxon>
    </lineage>
</organism>
<keyword evidence="3" id="KW-1185">Reference proteome</keyword>
<evidence type="ECO:0000313" key="2">
    <source>
        <dbReference type="EMBL" id="GEM51943.1"/>
    </source>
</evidence>
<dbReference type="AlphaFoldDB" id="A0A511NGK4"/>
<reference evidence="2 3" key="1">
    <citation type="submission" date="2019-07" db="EMBL/GenBank/DDBJ databases">
        <title>Whole genome shotgun sequence of Empedobacter brevis NBRC 14943.</title>
        <authorList>
            <person name="Hosoyama A."/>
            <person name="Uohara A."/>
            <person name="Ohji S."/>
            <person name="Ichikawa N."/>
        </authorList>
    </citation>
    <scope>NUCLEOTIDE SEQUENCE [LARGE SCALE GENOMIC DNA]</scope>
    <source>
        <strain evidence="2 3">NBRC 14943</strain>
    </source>
</reference>
<feature type="transmembrane region" description="Helical" evidence="1">
    <location>
        <begin position="53"/>
        <end position="79"/>
    </location>
</feature>
<dbReference type="RefSeq" id="WP_019976543.1">
    <property type="nucleotide sequence ID" value="NZ_BJXC01000010.1"/>
</dbReference>
<sequence>MILGIIDKYFTVAEDLYRIRILSKNNIERFLMLIYFPLIISSLILTQTNLSSLLILTLVISSLVLVVPAIYYITFFVYINFKRNIKKNQFEEGVDNLSTAISIDFKPFKTNDIDNTFIFKLFDRNATFYKPKKIKSKKVIDKLRVFYNEKSNDYFEKYDNEFDYFIDLIFKNKSLTLNERIKLDSELKGSSIKLLLKELKQITGIYQSELAKLFYIETKSDGFKNINIKSINSAYSQLDIDEKS</sequence>
<gene>
    <name evidence="2" type="ORF">EB1_17330</name>
</gene>
<keyword evidence="1" id="KW-0472">Membrane</keyword>
<proteinExistence type="predicted"/>
<accession>A0A511NGK4</accession>
<keyword evidence="1" id="KW-1133">Transmembrane helix</keyword>
<dbReference type="EMBL" id="BJXC01000010">
    <property type="protein sequence ID" value="GEM51943.1"/>
    <property type="molecule type" value="Genomic_DNA"/>
</dbReference>
<evidence type="ECO:0000256" key="1">
    <source>
        <dbReference type="SAM" id="Phobius"/>
    </source>
</evidence>
<dbReference type="Proteomes" id="UP000321245">
    <property type="component" value="Unassembled WGS sequence"/>
</dbReference>
<keyword evidence="1" id="KW-0812">Transmembrane</keyword>
<dbReference type="GeneID" id="84651131"/>
<evidence type="ECO:0000313" key="3">
    <source>
        <dbReference type="Proteomes" id="UP000321245"/>
    </source>
</evidence>
<dbReference type="OrthoDB" id="9950930at2"/>
<name>A0A511NGK4_9FLAO</name>
<feature type="transmembrane region" description="Helical" evidence="1">
    <location>
        <begin position="30"/>
        <end position="47"/>
    </location>
</feature>
<protein>
    <submittedName>
        <fullName evidence="2">Uncharacterized protein</fullName>
    </submittedName>
</protein>
<comment type="caution">
    <text evidence="2">The sequence shown here is derived from an EMBL/GenBank/DDBJ whole genome shotgun (WGS) entry which is preliminary data.</text>
</comment>